<proteinExistence type="inferred from homology"/>
<dbReference type="InterPro" id="IPR052860">
    <property type="entry name" value="NRL-GPCR1"/>
</dbReference>
<feature type="non-terminal residue" evidence="3">
    <location>
        <position position="171"/>
    </location>
</feature>
<reference evidence="3" key="1">
    <citation type="submission" date="2023-10" db="EMBL/GenBank/DDBJ databases">
        <title>Genome assembly of Pristionchus species.</title>
        <authorList>
            <person name="Yoshida K."/>
            <person name="Sommer R.J."/>
        </authorList>
    </citation>
    <scope>NUCLEOTIDE SEQUENCE</scope>
    <source>
        <strain evidence="3">RS5133</strain>
    </source>
</reference>
<feature type="transmembrane region" description="Helical" evidence="2">
    <location>
        <begin position="68"/>
        <end position="88"/>
    </location>
</feature>
<dbReference type="EMBL" id="BTSY01000004">
    <property type="protein sequence ID" value="GMT22024.1"/>
    <property type="molecule type" value="Genomic_DNA"/>
</dbReference>
<name>A0AAV5VR18_9BILA</name>
<feature type="transmembrane region" description="Helical" evidence="2">
    <location>
        <begin position="27"/>
        <end position="48"/>
    </location>
</feature>
<comment type="caution">
    <text evidence="3">The sequence shown here is derived from an EMBL/GenBank/DDBJ whole genome shotgun (WGS) entry which is preliminary data.</text>
</comment>
<keyword evidence="2" id="KW-1133">Transmembrane helix</keyword>
<evidence type="ECO:0000313" key="4">
    <source>
        <dbReference type="Proteomes" id="UP001432322"/>
    </source>
</evidence>
<dbReference type="AlphaFoldDB" id="A0AAV5VR18"/>
<protein>
    <recommendedName>
        <fullName evidence="5">G protein-coupled receptor</fullName>
    </recommendedName>
</protein>
<evidence type="ECO:0000256" key="1">
    <source>
        <dbReference type="ARBA" id="ARBA00006803"/>
    </source>
</evidence>
<sequence>RLIYFTIERAVATLFWSWYERQGRSTLVVFIVAVSVVECLALMAAYFGTFRDPTRSGAGGYSYRYLDILVTLLTNHASFNGFAVLWRYNQTQLGLLKRRGSSFDRYSLSRTYQLRENMIVMRMLARIAAPTVGVLLPGMACYAAYLLLPHSPAFDLPRKLAIAMFDFFVAL</sequence>
<keyword evidence="2" id="KW-0812">Transmembrane</keyword>
<dbReference type="PANTHER" id="PTHR47521:SF7">
    <property type="entry name" value="SERPENTINE RECEPTOR CLASS EPSILON-6"/>
    <property type="match status" value="1"/>
</dbReference>
<organism evidence="3 4">
    <name type="scientific">Pristionchus fissidentatus</name>
    <dbReference type="NCBI Taxonomy" id="1538716"/>
    <lineage>
        <taxon>Eukaryota</taxon>
        <taxon>Metazoa</taxon>
        <taxon>Ecdysozoa</taxon>
        <taxon>Nematoda</taxon>
        <taxon>Chromadorea</taxon>
        <taxon>Rhabditida</taxon>
        <taxon>Rhabditina</taxon>
        <taxon>Diplogasteromorpha</taxon>
        <taxon>Diplogasteroidea</taxon>
        <taxon>Neodiplogasteridae</taxon>
        <taxon>Pristionchus</taxon>
    </lineage>
</organism>
<gene>
    <name evidence="3" type="ORF">PFISCL1PPCAC_13321</name>
</gene>
<accession>A0AAV5VR18</accession>
<comment type="similarity">
    <text evidence="1">Belongs to the nematode receptor-like protein sre family.</text>
</comment>
<feature type="non-terminal residue" evidence="3">
    <location>
        <position position="1"/>
    </location>
</feature>
<dbReference type="GO" id="GO:0016020">
    <property type="term" value="C:membrane"/>
    <property type="evidence" value="ECO:0007669"/>
    <property type="project" value="InterPro"/>
</dbReference>
<keyword evidence="2" id="KW-0472">Membrane</keyword>
<dbReference type="PANTHER" id="PTHR47521">
    <property type="entry name" value="SERPENTINE RECEPTOR, CLASS E (EPSILON)-RELATED"/>
    <property type="match status" value="1"/>
</dbReference>
<evidence type="ECO:0000313" key="3">
    <source>
        <dbReference type="EMBL" id="GMT22024.1"/>
    </source>
</evidence>
<dbReference type="Pfam" id="PF03125">
    <property type="entry name" value="Sre"/>
    <property type="match status" value="1"/>
</dbReference>
<feature type="transmembrane region" description="Helical" evidence="2">
    <location>
        <begin position="123"/>
        <end position="148"/>
    </location>
</feature>
<dbReference type="Proteomes" id="UP001432322">
    <property type="component" value="Unassembled WGS sequence"/>
</dbReference>
<evidence type="ECO:0008006" key="5">
    <source>
        <dbReference type="Google" id="ProtNLM"/>
    </source>
</evidence>
<dbReference type="InterPro" id="IPR004151">
    <property type="entry name" value="7TM_GPCR_serpentine_rcpt_Sre"/>
</dbReference>
<evidence type="ECO:0000256" key="2">
    <source>
        <dbReference type="SAM" id="Phobius"/>
    </source>
</evidence>
<keyword evidence="4" id="KW-1185">Reference proteome</keyword>
<dbReference type="GO" id="GO:0007606">
    <property type="term" value="P:sensory perception of chemical stimulus"/>
    <property type="evidence" value="ECO:0007669"/>
    <property type="project" value="InterPro"/>
</dbReference>